<gene>
    <name evidence="2" type="ORF">ACFFLM_07235</name>
</gene>
<feature type="transmembrane region" description="Helical" evidence="1">
    <location>
        <begin position="35"/>
        <end position="57"/>
    </location>
</feature>
<evidence type="ECO:0000313" key="2">
    <source>
        <dbReference type="EMBL" id="MFB9991759.1"/>
    </source>
</evidence>
<keyword evidence="1" id="KW-1133">Transmembrane helix</keyword>
<dbReference type="PROSITE" id="PS51257">
    <property type="entry name" value="PROKAR_LIPOPROTEIN"/>
    <property type="match status" value="1"/>
</dbReference>
<evidence type="ECO:0000313" key="3">
    <source>
        <dbReference type="Proteomes" id="UP001589733"/>
    </source>
</evidence>
<evidence type="ECO:0000256" key="1">
    <source>
        <dbReference type="SAM" id="Phobius"/>
    </source>
</evidence>
<dbReference type="RefSeq" id="WP_380007384.1">
    <property type="nucleotide sequence ID" value="NZ_JBHLYR010000023.1"/>
</dbReference>
<comment type="caution">
    <text evidence="2">The sequence shown here is derived from an EMBL/GenBank/DDBJ whole genome shotgun (WGS) entry which is preliminary data.</text>
</comment>
<proteinExistence type="predicted"/>
<protein>
    <submittedName>
        <fullName evidence="2">Uncharacterized protein</fullName>
    </submittedName>
</protein>
<accession>A0ABV6AW80</accession>
<keyword evidence="3" id="KW-1185">Reference proteome</keyword>
<keyword evidence="1" id="KW-0472">Membrane</keyword>
<keyword evidence="1" id="KW-0812">Transmembrane</keyword>
<name>A0ABV6AW80_9DEIO</name>
<reference evidence="2 3" key="1">
    <citation type="submission" date="2024-09" db="EMBL/GenBank/DDBJ databases">
        <authorList>
            <person name="Sun Q."/>
            <person name="Mori K."/>
        </authorList>
    </citation>
    <scope>NUCLEOTIDE SEQUENCE [LARGE SCALE GENOMIC DNA]</scope>
    <source>
        <strain evidence="2 3">JCM 13503</strain>
    </source>
</reference>
<dbReference type="Proteomes" id="UP001589733">
    <property type="component" value="Unassembled WGS sequence"/>
</dbReference>
<sequence length="67" mass="7287">MFGRRVPPHLVFLLSLLLALACAVAAFFALRAESWVTGGIGLILAVWFAVDAVRAYGWQKAKAAQKK</sequence>
<dbReference type="EMBL" id="JBHLYR010000023">
    <property type="protein sequence ID" value="MFB9991759.1"/>
    <property type="molecule type" value="Genomic_DNA"/>
</dbReference>
<organism evidence="2 3">
    <name type="scientific">Deinococcus oregonensis</name>
    <dbReference type="NCBI Taxonomy" id="1805970"/>
    <lineage>
        <taxon>Bacteria</taxon>
        <taxon>Thermotogati</taxon>
        <taxon>Deinococcota</taxon>
        <taxon>Deinococci</taxon>
        <taxon>Deinococcales</taxon>
        <taxon>Deinococcaceae</taxon>
        <taxon>Deinococcus</taxon>
    </lineage>
</organism>